<keyword evidence="3" id="KW-0472">Membrane</keyword>
<feature type="transmembrane region" description="Helical" evidence="3">
    <location>
        <begin position="293"/>
        <end position="316"/>
    </location>
</feature>
<keyword evidence="3" id="KW-1133">Transmembrane helix</keyword>
<evidence type="ECO:0000313" key="5">
    <source>
        <dbReference type="EMBL" id="CAK7235959.1"/>
    </source>
</evidence>
<dbReference type="InterPro" id="IPR002889">
    <property type="entry name" value="WSC_carb-bd"/>
</dbReference>
<name>A0ABP0CUZ0_9PEZI</name>
<evidence type="ECO:0000313" key="6">
    <source>
        <dbReference type="Proteomes" id="UP001642482"/>
    </source>
</evidence>
<dbReference type="Proteomes" id="UP001642482">
    <property type="component" value="Unassembled WGS sequence"/>
</dbReference>
<keyword evidence="1" id="KW-0677">Repeat</keyword>
<evidence type="ECO:0000259" key="4">
    <source>
        <dbReference type="PROSITE" id="PS51212"/>
    </source>
</evidence>
<evidence type="ECO:0000256" key="2">
    <source>
        <dbReference type="SAM" id="MobiDB-lite"/>
    </source>
</evidence>
<comment type="caution">
    <text evidence="5">The sequence shown here is derived from an EMBL/GenBank/DDBJ whole genome shotgun (WGS) entry which is preliminary data.</text>
</comment>
<evidence type="ECO:0000256" key="3">
    <source>
        <dbReference type="SAM" id="Phobius"/>
    </source>
</evidence>
<keyword evidence="3" id="KW-0812">Transmembrane</keyword>
<feature type="domain" description="WSC" evidence="4">
    <location>
        <begin position="33"/>
        <end position="134"/>
    </location>
</feature>
<accession>A0ABP0CUZ0</accession>
<feature type="region of interest" description="Disordered" evidence="2">
    <location>
        <begin position="324"/>
        <end position="384"/>
    </location>
</feature>
<feature type="domain" description="WSC" evidence="4">
    <location>
        <begin position="153"/>
        <end position="249"/>
    </location>
</feature>
<reference evidence="5 6" key="1">
    <citation type="submission" date="2024-01" db="EMBL/GenBank/DDBJ databases">
        <authorList>
            <person name="Allen C."/>
            <person name="Tagirdzhanova G."/>
        </authorList>
    </citation>
    <scope>NUCLEOTIDE SEQUENCE [LARGE SCALE GENOMIC DNA]</scope>
</reference>
<proteinExistence type="predicted"/>
<organism evidence="5 6">
    <name type="scientific">Sporothrix eucalyptigena</name>
    <dbReference type="NCBI Taxonomy" id="1812306"/>
    <lineage>
        <taxon>Eukaryota</taxon>
        <taxon>Fungi</taxon>
        <taxon>Dikarya</taxon>
        <taxon>Ascomycota</taxon>
        <taxon>Pezizomycotina</taxon>
        <taxon>Sordariomycetes</taxon>
        <taxon>Sordariomycetidae</taxon>
        <taxon>Ophiostomatales</taxon>
        <taxon>Ophiostomataceae</taxon>
        <taxon>Sporothrix</taxon>
    </lineage>
</organism>
<sequence>MTVPSTTTPPDAATGRAVDLVARATPTVATVSGWDYIGCYTDVQYVTGTRLLNANSTTMVAVQHPSYCCEWCANQETPLSYCGIETGSVCYCDSTTQLVTADVSAPAYDCAMPCVGNHDVQCGGAGYANVYSAAVNLSRETAADDRTVASVPGYTYLGCYSDSSARLLKQATITGPYMMDPAYCCAMCLNADNGNVFCGVEAYLWCFCDYDTVLPNALAASASQCDSECAGHPDQLCGGSFRLNMYKVTAVTTSSASSSGPATNIDAGSTTSTVPQSTDTQSASSGHGLHGGAIAGVVIGALVGVALLAGLAYFAVARGRMWRAKKDGSSRSLPPEVLGDTKHGGPGPYQLDAPVASEPAEPRPPTPIYELQGYQSVPQEPRHD</sequence>
<dbReference type="PANTHER" id="PTHR45964">
    <property type="entry name" value="WSCD FAMILY MEMBER CG9164"/>
    <property type="match status" value="1"/>
</dbReference>
<dbReference type="PANTHER" id="PTHR45964:SF9">
    <property type="entry name" value="SULFOTRANSFERASE"/>
    <property type="match status" value="1"/>
</dbReference>
<dbReference type="EMBL" id="CAWUHD010000155">
    <property type="protein sequence ID" value="CAK7235959.1"/>
    <property type="molecule type" value="Genomic_DNA"/>
</dbReference>
<evidence type="ECO:0000256" key="1">
    <source>
        <dbReference type="ARBA" id="ARBA00022737"/>
    </source>
</evidence>
<feature type="compositionally biased region" description="Polar residues" evidence="2">
    <location>
        <begin position="260"/>
        <end position="285"/>
    </location>
</feature>
<feature type="region of interest" description="Disordered" evidence="2">
    <location>
        <begin position="254"/>
        <end position="286"/>
    </location>
</feature>
<dbReference type="Pfam" id="PF01822">
    <property type="entry name" value="WSC"/>
    <property type="match status" value="2"/>
</dbReference>
<dbReference type="PROSITE" id="PS51212">
    <property type="entry name" value="WSC"/>
    <property type="match status" value="2"/>
</dbReference>
<gene>
    <name evidence="5" type="ORF">SEUCBS140593_009458</name>
</gene>
<keyword evidence="6" id="KW-1185">Reference proteome</keyword>
<dbReference type="InterPro" id="IPR051589">
    <property type="entry name" value="Sialate-O-sulfotransferase"/>
</dbReference>
<dbReference type="SMART" id="SM00321">
    <property type="entry name" value="WSC"/>
    <property type="match status" value="2"/>
</dbReference>
<protein>
    <recommendedName>
        <fullName evidence="4">WSC domain-containing protein</fullName>
    </recommendedName>
</protein>